<feature type="signal peptide" evidence="1">
    <location>
        <begin position="1"/>
        <end position="22"/>
    </location>
</feature>
<dbReference type="Pfam" id="PF12937">
    <property type="entry name" value="F-box-like"/>
    <property type="match status" value="1"/>
</dbReference>
<sequence>MATRRLTLPLELLVMVFEYCATSKSSLANASRASKLWYRLVFPILNRKITIKKFMQLEALMARRVSEGETGALRVGRSLRTLIIDLSDDIIRLRDAHPPVVFENLSSLCIECNSYSVETLVGLISICPNLTDLAIGVLGHPSEILASLKSPLPKLRSIALFGWAPDETLDLQSTINGSLGNFFRAHPHIEGITMKWIVTYARPPRRINPLLIPSIFPGLKSFCGPIDICTALVASELRHQLKYLGVRNNASLYNEFEAQNSLLELAAAAKLLPNLECLQFAKFDTGRVSPMKLSGETLLQIIAATPALTCLDLRCLLVSRVDLFRVLERAPLLNAMVFLDERRECNSCFSRFVQTVKDVVHANCPKVRAERLALLAAAIGPEPTMRVQWQIISTGNRES</sequence>
<dbReference type="InterPro" id="IPR032675">
    <property type="entry name" value="LRR_dom_sf"/>
</dbReference>
<dbReference type="Proteomes" id="UP000383932">
    <property type="component" value="Unassembled WGS sequence"/>
</dbReference>
<dbReference type="Gene3D" id="3.80.10.10">
    <property type="entry name" value="Ribonuclease Inhibitor"/>
    <property type="match status" value="1"/>
</dbReference>
<dbReference type="SUPFAM" id="SSF52047">
    <property type="entry name" value="RNI-like"/>
    <property type="match status" value="1"/>
</dbReference>
<dbReference type="AlphaFoldDB" id="A0A5N5Q9Y3"/>
<evidence type="ECO:0000313" key="3">
    <source>
        <dbReference type="EMBL" id="KAB5588600.1"/>
    </source>
</evidence>
<accession>A0A5N5Q9Y3</accession>
<protein>
    <recommendedName>
        <fullName evidence="2">F-box domain-containing protein</fullName>
    </recommendedName>
</protein>
<evidence type="ECO:0000313" key="4">
    <source>
        <dbReference type="Proteomes" id="UP000383932"/>
    </source>
</evidence>
<keyword evidence="1" id="KW-0732">Signal</keyword>
<dbReference type="EMBL" id="SSOP01000411">
    <property type="protein sequence ID" value="KAB5588600.1"/>
    <property type="molecule type" value="Genomic_DNA"/>
</dbReference>
<dbReference type="InterPro" id="IPR001810">
    <property type="entry name" value="F-box_dom"/>
</dbReference>
<reference evidence="3 4" key="1">
    <citation type="journal article" date="2019" name="Fungal Biol. Biotechnol.">
        <title>Draft genome sequence of fastidious pathogen Ceratobasidium theobromae, which causes vascular-streak dieback in Theobroma cacao.</title>
        <authorList>
            <person name="Ali S.S."/>
            <person name="Asman A."/>
            <person name="Shao J."/>
            <person name="Firmansyah A.P."/>
            <person name="Susilo A.W."/>
            <person name="Rosmana A."/>
            <person name="McMahon P."/>
            <person name="Junaid M."/>
            <person name="Guest D."/>
            <person name="Kheng T.Y."/>
            <person name="Meinhardt L.W."/>
            <person name="Bailey B.A."/>
        </authorList>
    </citation>
    <scope>NUCLEOTIDE SEQUENCE [LARGE SCALE GENOMIC DNA]</scope>
    <source>
        <strain evidence="3 4">CT2</strain>
    </source>
</reference>
<organism evidence="3 4">
    <name type="scientific">Ceratobasidium theobromae</name>
    <dbReference type="NCBI Taxonomy" id="1582974"/>
    <lineage>
        <taxon>Eukaryota</taxon>
        <taxon>Fungi</taxon>
        <taxon>Dikarya</taxon>
        <taxon>Basidiomycota</taxon>
        <taxon>Agaricomycotina</taxon>
        <taxon>Agaricomycetes</taxon>
        <taxon>Cantharellales</taxon>
        <taxon>Ceratobasidiaceae</taxon>
        <taxon>Ceratobasidium</taxon>
    </lineage>
</organism>
<keyword evidence="4" id="KW-1185">Reference proteome</keyword>
<feature type="chain" id="PRO_5024296167" description="F-box domain-containing protein" evidence="1">
    <location>
        <begin position="23"/>
        <end position="399"/>
    </location>
</feature>
<dbReference type="CDD" id="cd09917">
    <property type="entry name" value="F-box_SF"/>
    <property type="match status" value="1"/>
</dbReference>
<dbReference type="SUPFAM" id="SSF81383">
    <property type="entry name" value="F-box domain"/>
    <property type="match status" value="1"/>
</dbReference>
<name>A0A5N5Q9Y3_9AGAM</name>
<evidence type="ECO:0000259" key="2">
    <source>
        <dbReference type="Pfam" id="PF12937"/>
    </source>
</evidence>
<feature type="domain" description="F-box" evidence="2">
    <location>
        <begin position="7"/>
        <end position="50"/>
    </location>
</feature>
<gene>
    <name evidence="3" type="ORF">CTheo_7959</name>
</gene>
<dbReference type="InterPro" id="IPR036047">
    <property type="entry name" value="F-box-like_dom_sf"/>
</dbReference>
<evidence type="ECO:0000256" key="1">
    <source>
        <dbReference type="SAM" id="SignalP"/>
    </source>
</evidence>
<proteinExistence type="predicted"/>
<dbReference type="OrthoDB" id="3162794at2759"/>
<comment type="caution">
    <text evidence="3">The sequence shown here is derived from an EMBL/GenBank/DDBJ whole genome shotgun (WGS) entry which is preliminary data.</text>
</comment>